<dbReference type="PANTHER" id="PTHR39231:SF1">
    <property type="entry name" value="HISTONE DEACETYLASE COMPLEX SUBUNIT SAP25"/>
    <property type="match status" value="1"/>
</dbReference>
<feature type="region of interest" description="Disordered" evidence="1">
    <location>
        <begin position="235"/>
        <end position="282"/>
    </location>
</feature>
<protein>
    <recommendedName>
        <fullName evidence="4">Sin3A-associated protein 25</fullName>
    </recommendedName>
</protein>
<reference evidence="2" key="2">
    <citation type="submission" date="2025-08" db="UniProtKB">
        <authorList>
            <consortium name="Ensembl"/>
        </authorList>
    </citation>
    <scope>IDENTIFICATION</scope>
    <source>
        <strain evidence="2">Brown Norway</strain>
    </source>
</reference>
<dbReference type="PANTHER" id="PTHR39231">
    <property type="entry name" value="HISTONE DEACETYLASE COMPLEX SUBUNIT SAP25"/>
    <property type="match status" value="1"/>
</dbReference>
<evidence type="ECO:0000256" key="1">
    <source>
        <dbReference type="SAM" id="MobiDB-lite"/>
    </source>
</evidence>
<feature type="compositionally biased region" description="Polar residues" evidence="1">
    <location>
        <begin position="272"/>
        <end position="282"/>
    </location>
</feature>
<proteinExistence type="predicted"/>
<feature type="compositionally biased region" description="Polar residues" evidence="1">
    <location>
        <begin position="40"/>
        <end position="57"/>
    </location>
</feature>
<dbReference type="Ensembl" id="ENSRNOT00000137588.1">
    <property type="protein sequence ID" value="ENSRNOP00000106695.1"/>
    <property type="gene ID" value="ENSRNOG00000089441.1"/>
</dbReference>
<feature type="region of interest" description="Disordered" evidence="1">
    <location>
        <begin position="1"/>
        <end position="60"/>
    </location>
</feature>
<keyword evidence="3" id="KW-1185">Reference proteome</keyword>
<evidence type="ECO:0000313" key="2">
    <source>
        <dbReference type="Ensembl" id="ENSRNOP00000106695.1"/>
    </source>
</evidence>
<reference evidence="2" key="3">
    <citation type="submission" date="2025-09" db="UniProtKB">
        <authorList>
            <consortium name="Ensembl"/>
        </authorList>
    </citation>
    <scope>IDENTIFICATION</scope>
    <source>
        <strain evidence="2">Brown Norway</strain>
    </source>
</reference>
<sequence>MLPWLGPWGTGQEEATEGLDLSTGSDQGEAWSSGEETMEKQQTPVQDSSQPQALSPSETERKQLLPFRHLATELTAEAPVPLSPWRTYQVTPSRMTPLPLWDPSHQANTGPQLLGASCGSGISLSNRTLCHPSWPMYDDWGRMPTTSGHPEEKQVASRGTGLPVRNSEEVFLLDPLLSPGQRVPLYLPKPPQQAMGSLKLLLPPPIMSSSVQPSSSQARPPTWLSEAEMIALAGLLQMSQGEQTPDSQASSLPSASCPDPAYVSEDPGPNGGQSCSGSTDPR</sequence>
<accession>A0ABK0LXY6</accession>
<dbReference type="InterPro" id="IPR029163">
    <property type="entry name" value="SAP25"/>
</dbReference>
<feature type="compositionally biased region" description="Polar residues" evidence="1">
    <location>
        <begin position="237"/>
        <end position="254"/>
    </location>
</feature>
<organism evidence="2 3">
    <name type="scientific">Rattus norvegicus</name>
    <name type="common">Rat</name>
    <dbReference type="NCBI Taxonomy" id="10116"/>
    <lineage>
        <taxon>Eukaryota</taxon>
        <taxon>Metazoa</taxon>
        <taxon>Chordata</taxon>
        <taxon>Craniata</taxon>
        <taxon>Vertebrata</taxon>
        <taxon>Euteleostomi</taxon>
        <taxon>Mammalia</taxon>
        <taxon>Eutheria</taxon>
        <taxon>Euarchontoglires</taxon>
        <taxon>Glires</taxon>
        <taxon>Rodentia</taxon>
        <taxon>Myomorpha</taxon>
        <taxon>Muroidea</taxon>
        <taxon>Muridae</taxon>
        <taxon>Murinae</taxon>
        <taxon>Rattus</taxon>
    </lineage>
</organism>
<dbReference type="Pfam" id="PF15476">
    <property type="entry name" value="SAP25"/>
    <property type="match status" value="1"/>
</dbReference>
<dbReference type="GeneTree" id="ENSGT00390000007899"/>
<reference evidence="2" key="1">
    <citation type="submission" date="2024-01" db="EMBL/GenBank/DDBJ databases">
        <title>GRCr8: a new rat reference genome assembly contstructed from accurate long reads and long range scaffolding.</title>
        <authorList>
            <person name="Doris P.A."/>
            <person name="Kalbfleisch T."/>
            <person name="Li K."/>
            <person name="Howe K."/>
            <person name="Wood J."/>
        </authorList>
    </citation>
    <scope>NUCLEOTIDE SEQUENCE [LARGE SCALE GENOMIC DNA]</scope>
    <source>
        <strain evidence="2">Brown Norway</strain>
    </source>
</reference>
<evidence type="ECO:0000313" key="3">
    <source>
        <dbReference type="Proteomes" id="UP000002494"/>
    </source>
</evidence>
<dbReference type="Proteomes" id="UP000002494">
    <property type="component" value="Chromosome 12"/>
</dbReference>
<evidence type="ECO:0008006" key="4">
    <source>
        <dbReference type="Google" id="ProtNLM"/>
    </source>
</evidence>
<name>A0ABK0LXY6_RAT</name>
<dbReference type="Gene3D" id="6.10.140.710">
    <property type="match status" value="1"/>
</dbReference>